<dbReference type="Proteomes" id="UP000886076">
    <property type="component" value="Unassembled WGS sequence"/>
</dbReference>
<name>A0A7C2ZDE7_9CREN</name>
<protein>
    <submittedName>
        <fullName evidence="2">Uncharacterized protein</fullName>
    </submittedName>
</protein>
<dbReference type="Proteomes" id="UP000652307">
    <property type="component" value="Unassembled WGS sequence"/>
</dbReference>
<sequence>MKRISESIKIITDFEKDVEELKSTYEKKFSNLIEVAERNAKMLNEVANAIVISAKKEIDEKLKNESKEVEEEYNKKLKEELAKIEEAKERKFKLAVEEALKSFLGKFDERA</sequence>
<dbReference type="RefSeq" id="WP_014558446.1">
    <property type="nucleotide sequence ID" value="NZ_DSFH01000036.1"/>
</dbReference>
<comment type="caution">
    <text evidence="2">The sequence shown here is derived from an EMBL/GenBank/DDBJ whole genome shotgun (WGS) entry which is preliminary data.</text>
</comment>
<dbReference type="EMBL" id="DSFH01000036">
    <property type="protein sequence ID" value="HEW63850.1"/>
    <property type="molecule type" value="Genomic_DNA"/>
</dbReference>
<evidence type="ECO:0000256" key="1">
    <source>
        <dbReference type="SAM" id="Coils"/>
    </source>
</evidence>
<dbReference type="Gene3D" id="1.20.5.2950">
    <property type="match status" value="1"/>
</dbReference>
<evidence type="ECO:0000313" key="2">
    <source>
        <dbReference type="EMBL" id="HEW63850.1"/>
    </source>
</evidence>
<keyword evidence="1" id="KW-0175">Coiled coil</keyword>
<feature type="coiled-coil region" evidence="1">
    <location>
        <begin position="52"/>
        <end position="97"/>
    </location>
</feature>
<evidence type="ECO:0000313" key="3">
    <source>
        <dbReference type="EMBL" id="MBE9390674.1"/>
    </source>
</evidence>
<dbReference type="AlphaFoldDB" id="A0A7C2ZDE7"/>
<organism evidence="2">
    <name type="scientific">Fervidicoccus fontis</name>
    <dbReference type="NCBI Taxonomy" id="683846"/>
    <lineage>
        <taxon>Archaea</taxon>
        <taxon>Thermoproteota</taxon>
        <taxon>Thermoprotei</taxon>
        <taxon>Fervidicoccales</taxon>
        <taxon>Fervidicoccaceae</taxon>
        <taxon>Fervidicoccus</taxon>
    </lineage>
</organism>
<gene>
    <name evidence="2" type="ORF">ENO39_02165</name>
    <name evidence="3" type="ORF">IOK49_01050</name>
</gene>
<accession>A0A7C2ZDE7</accession>
<proteinExistence type="predicted"/>
<dbReference type="EMBL" id="JADEZV010000001">
    <property type="protein sequence ID" value="MBE9390674.1"/>
    <property type="molecule type" value="Genomic_DNA"/>
</dbReference>
<reference evidence="3" key="2">
    <citation type="submission" date="2020-10" db="EMBL/GenBank/DDBJ databases">
        <title>Fervidococcus fontis strain 3639Fd - the first crenarchaeon capable of growth on lipids.</title>
        <authorList>
            <person name="Kochetkova T.V."/>
            <person name="Elcheninov A.G."/>
            <person name="Toschakov S.V."/>
            <person name="Kublanov I.V."/>
        </authorList>
    </citation>
    <scope>NUCLEOTIDE SEQUENCE</scope>
    <source>
        <strain evidence="3">3639Fd</strain>
    </source>
</reference>
<reference evidence="2" key="1">
    <citation type="journal article" date="2020" name="mSystems">
        <title>Genome- and Community-Level Interaction Insights into Carbon Utilization and Element Cycling Functions of Hydrothermarchaeota in Hydrothermal Sediment.</title>
        <authorList>
            <person name="Zhou Z."/>
            <person name="Liu Y."/>
            <person name="Xu W."/>
            <person name="Pan J."/>
            <person name="Luo Z.H."/>
            <person name="Li M."/>
        </authorList>
    </citation>
    <scope>NUCLEOTIDE SEQUENCE [LARGE SCALE GENOMIC DNA]</scope>
    <source>
        <strain evidence="2">SpSt-1261</strain>
    </source>
</reference>
<dbReference type="GeneID" id="12450420"/>